<dbReference type="InterPro" id="IPR023430">
    <property type="entry name" value="Pept_HybD-like_dom_sf"/>
</dbReference>
<proteinExistence type="inferred from homology"/>
<organism evidence="5 6">
    <name type="scientific">Ruminococcus hominis</name>
    <dbReference type="NCBI Taxonomy" id="2763065"/>
    <lineage>
        <taxon>Bacteria</taxon>
        <taxon>Bacillati</taxon>
        <taxon>Bacillota</taxon>
        <taxon>Clostridia</taxon>
        <taxon>Eubacteriales</taxon>
        <taxon>Oscillospiraceae</taxon>
        <taxon>Ruminococcus</taxon>
    </lineage>
</organism>
<dbReference type="EC" id="3.4.24.78" evidence="4"/>
<comment type="similarity">
    <text evidence="4">Belongs to the peptidase A25 family.</text>
</comment>
<dbReference type="SUPFAM" id="SSF53163">
    <property type="entry name" value="HybD-like"/>
    <property type="match status" value="1"/>
</dbReference>
<keyword evidence="6" id="KW-1185">Reference proteome</keyword>
<keyword evidence="3 4" id="KW-0865">Zymogen</keyword>
<dbReference type="InterPro" id="IPR005080">
    <property type="entry name" value="Peptidase_A25"/>
</dbReference>
<feature type="propeptide" id="PRO_5044900815" evidence="4">
    <location>
        <begin position="1"/>
        <end position="10"/>
    </location>
</feature>
<comment type="PTM">
    <text evidence="4">Autoproteolytically processed. The inactive tetrameric zymogen termed p46 autoprocesses to a smaller form termed p41, which is active only during spore germination.</text>
</comment>
<protein>
    <recommendedName>
        <fullName evidence="4">Germination protease</fullName>
        <ecNumber evidence="4">3.4.24.78</ecNumber>
    </recommendedName>
    <alternativeName>
        <fullName evidence="4">GPR endopeptidase</fullName>
    </alternativeName>
    <alternativeName>
        <fullName evidence="4">Germination proteinase</fullName>
    </alternativeName>
    <alternativeName>
        <fullName evidence="4">Spore protease</fullName>
    </alternativeName>
</protein>
<evidence type="ECO:0000313" key="6">
    <source>
        <dbReference type="Proteomes" id="UP000631576"/>
    </source>
</evidence>
<dbReference type="Pfam" id="PF03418">
    <property type="entry name" value="Peptidase_A25"/>
    <property type="match status" value="1"/>
</dbReference>
<sequence>MLEKYNVRTDLALEEKERFESDQVEIPGVILEEEYEDELEIQITKVKIETENGAKSMGKPVGVYLTIEAPNMAMSDEDYHREISEKLARKIGEIIHLQEKEICSVLVVGLGNRQVTPDALGPYVVDNLRVTRHIMKEYGKYAMEMEENGIVSAIVPGVMGQTGMETLEIIKGIVSETKPDMVIAIDALAARNSKRLNRTIQIADTGIHPGSGVGNHRSGLTKETLGIPVIGIGVPTVVDAATIVNDTMENLISALETSEVLKGVGNVLRSYNNSEKYELIKELISPHLNGMFVTPKNEDELVKQISYTLSESLNMLFTEMKTNN</sequence>
<evidence type="ECO:0000256" key="2">
    <source>
        <dbReference type="ARBA" id="ARBA00022801"/>
    </source>
</evidence>
<evidence type="ECO:0000313" key="5">
    <source>
        <dbReference type="EMBL" id="MBC5683119.1"/>
    </source>
</evidence>
<keyword evidence="1 4" id="KW-0645">Protease</keyword>
<name>A0ABR7G6Q8_9FIRM</name>
<comment type="catalytic activity">
    <reaction evidence="4">
        <text>Endopeptidase action with P4 Glu or Asp, P1 preferably Glu &gt; Asp, P1' hydrophobic and P2' Ala.</text>
        <dbReference type="EC" id="3.4.24.78"/>
    </reaction>
</comment>
<evidence type="ECO:0000256" key="3">
    <source>
        <dbReference type="ARBA" id="ARBA00023145"/>
    </source>
</evidence>
<dbReference type="RefSeq" id="WP_117989852.1">
    <property type="nucleotide sequence ID" value="NZ_JACOPE010000001.1"/>
</dbReference>
<dbReference type="GO" id="GO:0016787">
    <property type="term" value="F:hydrolase activity"/>
    <property type="evidence" value="ECO:0007669"/>
    <property type="project" value="UniProtKB-KW"/>
</dbReference>
<comment type="function">
    <text evidence="4">Initiates the rapid degradation of small, acid-soluble proteins during spore germination.</text>
</comment>
<dbReference type="Proteomes" id="UP000631576">
    <property type="component" value="Unassembled WGS sequence"/>
</dbReference>
<comment type="subunit">
    <text evidence="4">Homotetramer.</text>
</comment>
<dbReference type="PIRSF" id="PIRSF019549">
    <property type="entry name" value="Peptidase_A25"/>
    <property type="match status" value="1"/>
</dbReference>
<gene>
    <name evidence="4" type="primary">gpr</name>
    <name evidence="5" type="ORF">H8S40_05995</name>
</gene>
<reference evidence="5 6" key="1">
    <citation type="submission" date="2020-08" db="EMBL/GenBank/DDBJ databases">
        <title>Genome public.</title>
        <authorList>
            <person name="Liu C."/>
            <person name="Sun Q."/>
        </authorList>
    </citation>
    <scope>NUCLEOTIDE SEQUENCE [LARGE SCALE GENOMIC DNA]</scope>
    <source>
        <strain evidence="5 6">NSJ-13</strain>
    </source>
</reference>
<evidence type="ECO:0000256" key="4">
    <source>
        <dbReference type="HAMAP-Rule" id="MF_00626"/>
    </source>
</evidence>
<comment type="caution">
    <text evidence="5">The sequence shown here is derived from an EMBL/GenBank/DDBJ whole genome shotgun (WGS) entry which is preliminary data.</text>
</comment>
<dbReference type="EMBL" id="JACOPE010000001">
    <property type="protein sequence ID" value="MBC5683119.1"/>
    <property type="molecule type" value="Genomic_DNA"/>
</dbReference>
<dbReference type="Gene3D" id="3.40.50.1450">
    <property type="entry name" value="HybD-like"/>
    <property type="match status" value="1"/>
</dbReference>
<dbReference type="HAMAP" id="MF_00626">
    <property type="entry name" value="Germination_prot"/>
    <property type="match status" value="1"/>
</dbReference>
<dbReference type="NCBIfam" id="TIGR01441">
    <property type="entry name" value="GPR"/>
    <property type="match status" value="1"/>
</dbReference>
<accession>A0ABR7G6Q8</accession>
<keyword evidence="2 4" id="KW-0378">Hydrolase</keyword>
<evidence type="ECO:0000256" key="1">
    <source>
        <dbReference type="ARBA" id="ARBA00022670"/>
    </source>
</evidence>
<feature type="chain" id="PRO_5044900814" description="Germination protease" evidence="4">
    <location>
        <begin position="11"/>
        <end position="324"/>
    </location>
</feature>